<name>A0ABW5T9Y0_9FLAO</name>
<accession>A0ABW5T9Y0</accession>
<dbReference type="EMBL" id="JBHULY010000006">
    <property type="protein sequence ID" value="MFD2725475.1"/>
    <property type="molecule type" value="Genomic_DNA"/>
</dbReference>
<keyword evidence="2" id="KW-1185">Reference proteome</keyword>
<evidence type="ECO:0000313" key="2">
    <source>
        <dbReference type="Proteomes" id="UP001597476"/>
    </source>
</evidence>
<dbReference type="Proteomes" id="UP001597476">
    <property type="component" value="Unassembled WGS sequence"/>
</dbReference>
<dbReference type="RefSeq" id="WP_380289502.1">
    <property type="nucleotide sequence ID" value="NZ_JBHULY010000006.1"/>
</dbReference>
<comment type="caution">
    <text evidence="1">The sequence shown here is derived from an EMBL/GenBank/DDBJ whole genome shotgun (WGS) entry which is preliminary data.</text>
</comment>
<proteinExistence type="predicted"/>
<gene>
    <name evidence="1" type="ORF">ACFSR8_04560</name>
</gene>
<reference evidence="2" key="1">
    <citation type="journal article" date="2019" name="Int. J. Syst. Evol. Microbiol.">
        <title>The Global Catalogue of Microorganisms (GCM) 10K type strain sequencing project: providing services to taxonomists for standard genome sequencing and annotation.</title>
        <authorList>
            <consortium name="The Broad Institute Genomics Platform"/>
            <consortium name="The Broad Institute Genome Sequencing Center for Infectious Disease"/>
            <person name="Wu L."/>
            <person name="Ma J."/>
        </authorList>
    </citation>
    <scope>NUCLEOTIDE SEQUENCE [LARGE SCALE GENOMIC DNA]</scope>
    <source>
        <strain evidence="2">KCTC 42398</strain>
    </source>
</reference>
<evidence type="ECO:0000313" key="1">
    <source>
        <dbReference type="EMBL" id="MFD2725475.1"/>
    </source>
</evidence>
<sequence length="113" mass="12831">MNDKQIREGISRITDGVPLDLGRMTIKTSGTNKLIVTAWMNTLHFKNINKNSVLKELDSLKKSFSELTKTHNDLMSVIRDNNLMVEYHLNYDDSGKAGIGLCSEINGELNWYL</sequence>
<organism evidence="1 2">
    <name type="scientific">Hyunsoonleella rubra</name>
    <dbReference type="NCBI Taxonomy" id="1737062"/>
    <lineage>
        <taxon>Bacteria</taxon>
        <taxon>Pseudomonadati</taxon>
        <taxon>Bacteroidota</taxon>
        <taxon>Flavobacteriia</taxon>
        <taxon>Flavobacteriales</taxon>
        <taxon>Flavobacteriaceae</taxon>
    </lineage>
</organism>
<protein>
    <submittedName>
        <fullName evidence="1">Uncharacterized protein</fullName>
    </submittedName>
</protein>